<feature type="domain" description="Outer membrane lipoprotein BamD-like" evidence="7">
    <location>
        <begin position="72"/>
        <end position="272"/>
    </location>
</feature>
<dbReference type="AlphaFoldDB" id="A0AA43M9H1"/>
<comment type="subunit">
    <text evidence="6">Part of the Bam complex.</text>
</comment>
<dbReference type="HAMAP" id="MF_00922">
    <property type="entry name" value="OM_assembly_BamD"/>
    <property type="match status" value="1"/>
</dbReference>
<protein>
    <recommendedName>
        <fullName evidence="6">Outer membrane protein assembly factor BamD</fullName>
    </recommendedName>
</protein>
<reference evidence="8" key="1">
    <citation type="submission" date="2023-04" db="EMBL/GenBank/DDBJ databases">
        <title>Genome Encyclopedia of Bacteria and Archaea VI: Functional Genomics of Type Strains.</title>
        <authorList>
            <person name="Whitman W."/>
        </authorList>
    </citation>
    <scope>NUCLEOTIDE SEQUENCE</scope>
    <source>
        <strain evidence="8">Enz.4-51</strain>
    </source>
</reference>
<dbReference type="GO" id="GO:0051205">
    <property type="term" value="P:protein insertion into membrane"/>
    <property type="evidence" value="ECO:0007669"/>
    <property type="project" value="UniProtKB-UniRule"/>
</dbReference>
<dbReference type="SUPFAM" id="SSF48452">
    <property type="entry name" value="TPR-like"/>
    <property type="match status" value="1"/>
</dbReference>
<evidence type="ECO:0000259" key="7">
    <source>
        <dbReference type="Pfam" id="PF13525"/>
    </source>
</evidence>
<dbReference type="InterPro" id="IPR011990">
    <property type="entry name" value="TPR-like_helical_dom_sf"/>
</dbReference>
<keyword evidence="9" id="KW-1185">Reference proteome</keyword>
<dbReference type="CDD" id="cd15830">
    <property type="entry name" value="BamD"/>
    <property type="match status" value="1"/>
</dbReference>
<keyword evidence="5" id="KW-0449">Lipoprotein</keyword>
<dbReference type="Proteomes" id="UP001161160">
    <property type="component" value="Unassembled WGS sequence"/>
</dbReference>
<dbReference type="InterPro" id="IPR017689">
    <property type="entry name" value="BamD"/>
</dbReference>
<organism evidence="8 9">
    <name type="scientific">Polynucleobacter sphagniphilus</name>
    <dbReference type="NCBI Taxonomy" id="1743169"/>
    <lineage>
        <taxon>Bacteria</taxon>
        <taxon>Pseudomonadati</taxon>
        <taxon>Pseudomonadota</taxon>
        <taxon>Betaproteobacteria</taxon>
        <taxon>Burkholderiales</taxon>
        <taxon>Burkholderiaceae</taxon>
        <taxon>Polynucleobacter</taxon>
    </lineage>
</organism>
<keyword evidence="3" id="KW-0564">Palmitate</keyword>
<dbReference type="GO" id="GO:0043165">
    <property type="term" value="P:Gram-negative-bacterium-type cell outer membrane assembly"/>
    <property type="evidence" value="ECO:0007669"/>
    <property type="project" value="UniProtKB-UniRule"/>
</dbReference>
<proteinExistence type="inferred from homology"/>
<dbReference type="InterPro" id="IPR039565">
    <property type="entry name" value="BamD-like"/>
</dbReference>
<evidence type="ECO:0000313" key="9">
    <source>
        <dbReference type="Proteomes" id="UP001161160"/>
    </source>
</evidence>
<dbReference type="Gene3D" id="1.25.40.10">
    <property type="entry name" value="Tetratricopeptide repeat domain"/>
    <property type="match status" value="1"/>
</dbReference>
<evidence type="ECO:0000256" key="2">
    <source>
        <dbReference type="ARBA" id="ARBA00023136"/>
    </source>
</evidence>
<dbReference type="NCBIfam" id="TIGR03302">
    <property type="entry name" value="OM_YfiO"/>
    <property type="match status" value="1"/>
</dbReference>
<dbReference type="GO" id="GO:1990063">
    <property type="term" value="C:Bam protein complex"/>
    <property type="evidence" value="ECO:0007669"/>
    <property type="project" value="TreeGrafter"/>
</dbReference>
<accession>A0AA43M9H1</accession>
<keyword evidence="2 6" id="KW-0472">Membrane</keyword>
<sequence>MPRLKSLSVMSDVISNASLRLAAIVESSRQKSHKSFKIIPAALLLTLSAACLLLTACAGSDGQKDDTDVWSETKLYSEATAKLNDADYAKCGKYFDKLEARFPFGPYSQQAQINAAYCYWKAEEQPQAIIAIDRFIKLHQGSESLDYAYYLKGLITFNDDLGWLGRFTGQDLSERDPKAAKEAFESFKTVVERFPNSKYAPDSLDRMRYIVNSLAESDVRIARYYYEHGAYLASANRAQLVIRDYDRAPAVEEALYLLVKSYEKLNMPELSNDALRVLQLNFPDSQILVTGQTPKKERRWWQLWNK</sequence>
<gene>
    <name evidence="6" type="primary">bamD</name>
    <name evidence="8" type="ORF">M2127_000935</name>
</gene>
<dbReference type="Pfam" id="PF13525">
    <property type="entry name" value="YfiO"/>
    <property type="match status" value="1"/>
</dbReference>
<evidence type="ECO:0000256" key="1">
    <source>
        <dbReference type="ARBA" id="ARBA00022729"/>
    </source>
</evidence>
<name>A0AA43M9H1_9BURK</name>
<evidence type="ECO:0000256" key="6">
    <source>
        <dbReference type="HAMAP-Rule" id="MF_00922"/>
    </source>
</evidence>
<dbReference type="PANTHER" id="PTHR37423">
    <property type="entry name" value="SOLUBLE LYTIC MUREIN TRANSGLYCOSYLASE-RELATED"/>
    <property type="match status" value="1"/>
</dbReference>
<comment type="subcellular location">
    <subcellularLocation>
        <location evidence="6">Cell outer membrane</location>
    </subcellularLocation>
</comment>
<dbReference type="PANTHER" id="PTHR37423:SF1">
    <property type="entry name" value="OUTER MEMBRANE PROTEIN ASSEMBLY FACTOR BAMD"/>
    <property type="match status" value="1"/>
</dbReference>
<comment type="similarity">
    <text evidence="6">Belongs to the BamD family.</text>
</comment>
<evidence type="ECO:0000256" key="3">
    <source>
        <dbReference type="ARBA" id="ARBA00023139"/>
    </source>
</evidence>
<keyword evidence="4 6" id="KW-0998">Cell outer membrane</keyword>
<evidence type="ECO:0000256" key="4">
    <source>
        <dbReference type="ARBA" id="ARBA00023237"/>
    </source>
</evidence>
<keyword evidence="1 6" id="KW-0732">Signal</keyword>
<evidence type="ECO:0000256" key="5">
    <source>
        <dbReference type="ARBA" id="ARBA00023288"/>
    </source>
</evidence>
<comment type="caution">
    <text evidence="8">The sequence shown here is derived from an EMBL/GenBank/DDBJ whole genome shotgun (WGS) entry which is preliminary data.</text>
</comment>
<evidence type="ECO:0000313" key="8">
    <source>
        <dbReference type="EMBL" id="MDH6503642.1"/>
    </source>
</evidence>
<comment type="function">
    <text evidence="6">Part of the outer membrane protein assembly complex, which is involved in assembly and insertion of beta-barrel proteins into the outer membrane.</text>
</comment>
<dbReference type="EMBL" id="JARXYA010000004">
    <property type="protein sequence ID" value="MDH6503642.1"/>
    <property type="molecule type" value="Genomic_DNA"/>
</dbReference>